<dbReference type="EMBL" id="CM045762">
    <property type="protein sequence ID" value="KAI8010329.1"/>
    <property type="molecule type" value="Genomic_DNA"/>
</dbReference>
<reference evidence="1 2" key="1">
    <citation type="journal article" date="2022" name="Plant J.">
        <title>Chromosome-level genome of Camellia lanceoleosa provides a valuable resource for understanding genome evolution and self-incompatibility.</title>
        <authorList>
            <person name="Gong W."/>
            <person name="Xiao S."/>
            <person name="Wang L."/>
            <person name="Liao Z."/>
            <person name="Chang Y."/>
            <person name="Mo W."/>
            <person name="Hu G."/>
            <person name="Li W."/>
            <person name="Zhao G."/>
            <person name="Zhu H."/>
            <person name="Hu X."/>
            <person name="Ji K."/>
            <person name="Xiang X."/>
            <person name="Song Q."/>
            <person name="Yuan D."/>
            <person name="Jin S."/>
            <person name="Zhang L."/>
        </authorList>
    </citation>
    <scope>NUCLEOTIDE SEQUENCE [LARGE SCALE GENOMIC DNA]</scope>
    <source>
        <strain evidence="1">SQ_2022a</strain>
    </source>
</reference>
<proteinExistence type="predicted"/>
<evidence type="ECO:0000313" key="1">
    <source>
        <dbReference type="EMBL" id="KAI8010329.1"/>
    </source>
</evidence>
<evidence type="ECO:0000313" key="2">
    <source>
        <dbReference type="Proteomes" id="UP001060215"/>
    </source>
</evidence>
<keyword evidence="2" id="KW-1185">Reference proteome</keyword>
<protein>
    <submittedName>
        <fullName evidence="1">Zinc finger protein CONSTANS-LIKE 15</fullName>
    </submittedName>
</protein>
<dbReference type="Proteomes" id="UP001060215">
    <property type="component" value="Chromosome 5"/>
</dbReference>
<name>A0ACC0HBC5_9ERIC</name>
<organism evidence="1 2">
    <name type="scientific">Camellia lanceoleosa</name>
    <dbReference type="NCBI Taxonomy" id="1840588"/>
    <lineage>
        <taxon>Eukaryota</taxon>
        <taxon>Viridiplantae</taxon>
        <taxon>Streptophyta</taxon>
        <taxon>Embryophyta</taxon>
        <taxon>Tracheophyta</taxon>
        <taxon>Spermatophyta</taxon>
        <taxon>Magnoliopsida</taxon>
        <taxon>eudicotyledons</taxon>
        <taxon>Gunneridae</taxon>
        <taxon>Pentapetalae</taxon>
        <taxon>asterids</taxon>
        <taxon>Ericales</taxon>
        <taxon>Theaceae</taxon>
        <taxon>Camellia</taxon>
    </lineage>
</organism>
<accession>A0ACC0HBC5</accession>
<sequence>MSGEEASLRLKYVLINQSKKLTPSCRPATAESNSIPMPESRLSDPKTYTSISNIQFKEQLLLSRAVKATTAKVDMEMMAQNRGNGKMSYKEKKKNRAYD</sequence>
<comment type="caution">
    <text evidence="1">The sequence shown here is derived from an EMBL/GenBank/DDBJ whole genome shotgun (WGS) entry which is preliminary data.</text>
</comment>
<gene>
    <name evidence="1" type="ORF">LOK49_LG06G02244</name>
</gene>